<evidence type="ECO:0000313" key="2">
    <source>
        <dbReference type="Proteomes" id="UP000197692"/>
    </source>
</evidence>
<protein>
    <submittedName>
        <fullName evidence="1">Uncharacterized protein</fullName>
    </submittedName>
</protein>
<proteinExistence type="predicted"/>
<comment type="caution">
    <text evidence="1">The sequence shown here is derived from an EMBL/GenBank/DDBJ whole genome shotgun (WGS) entry which is preliminary data.</text>
</comment>
<organism evidence="1 2">
    <name type="scientific">Corynebacterium diphtheriae bv. mitis</name>
    <dbReference type="NCBI Taxonomy" id="1806053"/>
    <lineage>
        <taxon>Bacteria</taxon>
        <taxon>Bacillati</taxon>
        <taxon>Actinomycetota</taxon>
        <taxon>Actinomycetes</taxon>
        <taxon>Mycobacteriales</taxon>
        <taxon>Corynebacteriaceae</taxon>
        <taxon>Corynebacterium</taxon>
    </lineage>
</organism>
<reference evidence="2" key="1">
    <citation type="submission" date="2016-02" db="EMBL/GenBank/DDBJ databases">
        <title>Genomic analyses of a collection of pathogenic Corynebacterium diphtheriae.</title>
        <authorList>
            <person name="Sangal V."/>
            <person name="Titov L."/>
        </authorList>
    </citation>
    <scope>NUCLEOTIDE SEQUENCE [LARGE SCALE GENOMIC DNA]</scope>
    <source>
        <strain evidence="2">1438</strain>
    </source>
</reference>
<gene>
    <name evidence="1" type="ORF">AY602_00680</name>
</gene>
<evidence type="ECO:0000313" key="1">
    <source>
        <dbReference type="EMBL" id="OWM36080.1"/>
    </source>
</evidence>
<dbReference type="EMBL" id="LSZF01000001">
    <property type="protein sequence ID" value="OWM36080.1"/>
    <property type="molecule type" value="Genomic_DNA"/>
</dbReference>
<dbReference type="AlphaFoldDB" id="A0A854NJV3"/>
<accession>A0A854NJV3</accession>
<dbReference type="Proteomes" id="UP000197692">
    <property type="component" value="Unassembled WGS sequence"/>
</dbReference>
<name>A0A854NJV3_CORDP</name>
<sequence length="59" mass="6672">MAPMLVWVIAVLGVCRCESAEKVMSMRLMMWWDECYSQGYGQVRVRNPSKAVDNCALSA</sequence>